<reference evidence="1" key="1">
    <citation type="submission" date="2021-12" db="EMBL/GenBank/DDBJ databases">
        <title>Convergent genome expansion in fungi linked to evolution of root-endophyte symbiosis.</title>
        <authorList>
            <consortium name="DOE Joint Genome Institute"/>
            <person name="Ke Y.-H."/>
            <person name="Bonito G."/>
            <person name="Liao H.-L."/>
            <person name="Looney B."/>
            <person name="Rojas-Flechas A."/>
            <person name="Nash J."/>
            <person name="Hameed K."/>
            <person name="Schadt C."/>
            <person name="Martin F."/>
            <person name="Crous P.W."/>
            <person name="Miettinen O."/>
            <person name="Magnuson J.K."/>
            <person name="Labbe J."/>
            <person name="Jacobson D."/>
            <person name="Doktycz M.J."/>
            <person name="Veneault-Fourrey C."/>
            <person name="Kuo A."/>
            <person name="Mondo S."/>
            <person name="Calhoun S."/>
            <person name="Riley R."/>
            <person name="Ohm R."/>
            <person name="LaButti K."/>
            <person name="Andreopoulos B."/>
            <person name="Pangilinan J."/>
            <person name="Nolan M."/>
            <person name="Tritt A."/>
            <person name="Clum A."/>
            <person name="Lipzen A."/>
            <person name="Daum C."/>
            <person name="Barry K."/>
            <person name="Grigoriev I.V."/>
            <person name="Vilgalys R."/>
        </authorList>
    </citation>
    <scope>NUCLEOTIDE SEQUENCE</scope>
    <source>
        <strain evidence="1">PMI_201</strain>
    </source>
</reference>
<dbReference type="EMBL" id="JAJTJA010000001">
    <property type="protein sequence ID" value="KAH8705238.1"/>
    <property type="molecule type" value="Genomic_DNA"/>
</dbReference>
<comment type="caution">
    <text evidence="1">The sequence shown here is derived from an EMBL/GenBank/DDBJ whole genome shotgun (WGS) entry which is preliminary data.</text>
</comment>
<protein>
    <submittedName>
        <fullName evidence="1">Uncharacterized protein</fullName>
    </submittedName>
</protein>
<proteinExistence type="predicted"/>
<dbReference type="GeneID" id="70245116"/>
<dbReference type="RefSeq" id="XP_046077859.1">
    <property type="nucleotide sequence ID" value="XM_046214829.1"/>
</dbReference>
<gene>
    <name evidence="1" type="ORF">BGW36DRAFT_367153</name>
</gene>
<accession>A0AAD4Q637</accession>
<dbReference type="AlphaFoldDB" id="A0AAD4Q637"/>
<organism evidence="1 2">
    <name type="scientific">Talaromyces proteolyticus</name>
    <dbReference type="NCBI Taxonomy" id="1131652"/>
    <lineage>
        <taxon>Eukaryota</taxon>
        <taxon>Fungi</taxon>
        <taxon>Dikarya</taxon>
        <taxon>Ascomycota</taxon>
        <taxon>Pezizomycotina</taxon>
        <taxon>Eurotiomycetes</taxon>
        <taxon>Eurotiomycetidae</taxon>
        <taxon>Eurotiales</taxon>
        <taxon>Trichocomaceae</taxon>
        <taxon>Talaromyces</taxon>
        <taxon>Talaromyces sect. Bacilispori</taxon>
    </lineage>
</organism>
<evidence type="ECO:0000313" key="1">
    <source>
        <dbReference type="EMBL" id="KAH8705238.1"/>
    </source>
</evidence>
<sequence length="59" mass="6596">MSSPGFIDGKIEGVHVIMGKSVIMIQNDPNLSPTHKEFIHSLDRVIEKVQVIDFADDVF</sequence>
<name>A0AAD4Q637_9EURO</name>
<evidence type="ECO:0000313" key="2">
    <source>
        <dbReference type="Proteomes" id="UP001201262"/>
    </source>
</evidence>
<dbReference type="Proteomes" id="UP001201262">
    <property type="component" value="Unassembled WGS sequence"/>
</dbReference>
<keyword evidence="2" id="KW-1185">Reference proteome</keyword>